<proteinExistence type="predicted"/>
<accession>A0ABR9ZLY7</accession>
<dbReference type="EMBL" id="JADKMY010000005">
    <property type="protein sequence ID" value="MBF4554410.1"/>
    <property type="molecule type" value="Genomic_DNA"/>
</dbReference>
<gene>
    <name evidence="2" type="ORF">IRY30_10040</name>
</gene>
<evidence type="ECO:0000313" key="2">
    <source>
        <dbReference type="EMBL" id="MBF4554410.1"/>
    </source>
</evidence>
<organism evidence="2 3">
    <name type="scientific">Corynebacterium suicordis DSM 45110</name>
    <dbReference type="NCBI Taxonomy" id="1121369"/>
    <lineage>
        <taxon>Bacteria</taxon>
        <taxon>Bacillati</taxon>
        <taxon>Actinomycetota</taxon>
        <taxon>Actinomycetes</taxon>
        <taxon>Mycobacteriales</taxon>
        <taxon>Corynebacteriaceae</taxon>
        <taxon>Corynebacterium</taxon>
    </lineage>
</organism>
<name>A0ABR9ZLY7_9CORY</name>
<evidence type="ECO:0000313" key="3">
    <source>
        <dbReference type="Proteomes" id="UP000635902"/>
    </source>
</evidence>
<evidence type="ECO:0000256" key="1">
    <source>
        <dbReference type="SAM" id="MobiDB-lite"/>
    </source>
</evidence>
<protein>
    <submittedName>
        <fullName evidence="2">Uncharacterized protein</fullName>
    </submittedName>
</protein>
<sequence length="82" mass="9238">MQRPTSSDSAPRAHTPSHDFSEQLRQLPDDVPVVQLNTRVALPYYRFIKKESLRTGQTVRSIIEGAIADKYGVPNLDEAEQT</sequence>
<feature type="region of interest" description="Disordered" evidence="1">
    <location>
        <begin position="1"/>
        <end position="26"/>
    </location>
</feature>
<dbReference type="Proteomes" id="UP000635902">
    <property type="component" value="Unassembled WGS sequence"/>
</dbReference>
<reference evidence="2 3" key="1">
    <citation type="submission" date="2020-10" db="EMBL/GenBank/DDBJ databases">
        <title>Novel species in genus Corynebacterium.</title>
        <authorList>
            <person name="Zhang G."/>
        </authorList>
    </citation>
    <scope>NUCLEOTIDE SEQUENCE [LARGE SCALE GENOMIC DNA]</scope>
    <source>
        <strain evidence="2 3">DSM 45110</strain>
    </source>
</reference>
<comment type="caution">
    <text evidence="2">The sequence shown here is derived from an EMBL/GenBank/DDBJ whole genome shotgun (WGS) entry which is preliminary data.</text>
</comment>
<keyword evidence="3" id="KW-1185">Reference proteome</keyword>